<dbReference type="InterPro" id="IPR050267">
    <property type="entry name" value="Anti-sigma-factor_SerPK"/>
</dbReference>
<organism evidence="3 4">
    <name type="scientific">Lentzea tibetensis</name>
    <dbReference type="NCBI Taxonomy" id="2591470"/>
    <lineage>
        <taxon>Bacteria</taxon>
        <taxon>Bacillati</taxon>
        <taxon>Actinomycetota</taxon>
        <taxon>Actinomycetes</taxon>
        <taxon>Pseudonocardiales</taxon>
        <taxon>Pseudonocardiaceae</taxon>
        <taxon>Lentzea</taxon>
    </lineage>
</organism>
<gene>
    <name evidence="3" type="ORF">FKR81_11645</name>
</gene>
<keyword evidence="1" id="KW-0723">Serine/threonine-protein kinase</keyword>
<dbReference type="PANTHER" id="PTHR35526">
    <property type="entry name" value="ANTI-SIGMA-F FACTOR RSBW-RELATED"/>
    <property type="match status" value="1"/>
</dbReference>
<sequence>MTNELALEFPAHSRQVAAVRHQVASWLDDAGLDDDSVANLVLAVSEAVSNAVEHAYQGPMKGRVQLRAEVTADGAVCVAVTDRGRWRPRPATLSSRGRGLLLMRENVDQVIVDRALTGTTVTLRLASHPVLVPLQEGPRVPVGHEVLVHEASGQVEVVVRGNVPGHAGPTLRRTLSTLARGGSVPLTVDLAEFVGQTDGLVHALHAVAEVARAAGNRLTVHAPRQAAARAAVEGLSAVVDLRS</sequence>
<evidence type="ECO:0000259" key="2">
    <source>
        <dbReference type="Pfam" id="PF13581"/>
    </source>
</evidence>
<comment type="caution">
    <text evidence="3">The sequence shown here is derived from an EMBL/GenBank/DDBJ whole genome shotgun (WGS) entry which is preliminary data.</text>
</comment>
<dbReference type="AlphaFoldDB" id="A0A563EXE3"/>
<keyword evidence="4" id="KW-1185">Reference proteome</keyword>
<proteinExistence type="predicted"/>
<keyword evidence="1" id="KW-0808">Transferase</keyword>
<dbReference type="CDD" id="cd16936">
    <property type="entry name" value="HATPase_RsbW-like"/>
    <property type="match status" value="1"/>
</dbReference>
<dbReference type="GO" id="GO:0004674">
    <property type="term" value="F:protein serine/threonine kinase activity"/>
    <property type="evidence" value="ECO:0007669"/>
    <property type="project" value="UniProtKB-KW"/>
</dbReference>
<dbReference type="Pfam" id="PF13581">
    <property type="entry name" value="HATPase_c_2"/>
    <property type="match status" value="1"/>
</dbReference>
<accession>A0A563EXE3</accession>
<name>A0A563EXE3_9PSEU</name>
<dbReference type="InterPro" id="IPR036890">
    <property type="entry name" value="HATPase_C_sf"/>
</dbReference>
<keyword evidence="3" id="KW-0067">ATP-binding</keyword>
<dbReference type="PANTHER" id="PTHR35526:SF3">
    <property type="entry name" value="ANTI-SIGMA-F FACTOR RSBW"/>
    <property type="match status" value="1"/>
</dbReference>
<dbReference type="SUPFAM" id="SSF55874">
    <property type="entry name" value="ATPase domain of HSP90 chaperone/DNA topoisomerase II/histidine kinase"/>
    <property type="match status" value="1"/>
</dbReference>
<keyword evidence="1" id="KW-0418">Kinase</keyword>
<evidence type="ECO:0000313" key="4">
    <source>
        <dbReference type="Proteomes" id="UP000316639"/>
    </source>
</evidence>
<keyword evidence="3" id="KW-0547">Nucleotide-binding</keyword>
<reference evidence="3 4" key="1">
    <citation type="submission" date="2019-07" db="EMBL/GenBank/DDBJ databases">
        <title>Lentzea xizangensis sp. nov., isolated from Qinghai-Tibetan Plateau Soils.</title>
        <authorList>
            <person name="Huang J."/>
        </authorList>
    </citation>
    <scope>NUCLEOTIDE SEQUENCE [LARGE SCALE GENOMIC DNA]</scope>
    <source>
        <strain evidence="3 4">FXJ1.1311</strain>
    </source>
</reference>
<dbReference type="EMBL" id="VOBR01000006">
    <property type="protein sequence ID" value="TWP52218.1"/>
    <property type="molecule type" value="Genomic_DNA"/>
</dbReference>
<dbReference type="GO" id="GO:0005524">
    <property type="term" value="F:ATP binding"/>
    <property type="evidence" value="ECO:0007669"/>
    <property type="project" value="UniProtKB-KW"/>
</dbReference>
<dbReference type="Gene3D" id="3.30.565.10">
    <property type="entry name" value="Histidine kinase-like ATPase, C-terminal domain"/>
    <property type="match status" value="1"/>
</dbReference>
<protein>
    <submittedName>
        <fullName evidence="3">ATP-binding protein</fullName>
    </submittedName>
</protein>
<dbReference type="OrthoDB" id="5182724at2"/>
<dbReference type="Proteomes" id="UP000316639">
    <property type="component" value="Unassembled WGS sequence"/>
</dbReference>
<feature type="domain" description="Histidine kinase/HSP90-like ATPase" evidence="2">
    <location>
        <begin position="9"/>
        <end position="124"/>
    </location>
</feature>
<evidence type="ECO:0000256" key="1">
    <source>
        <dbReference type="ARBA" id="ARBA00022527"/>
    </source>
</evidence>
<dbReference type="InterPro" id="IPR003594">
    <property type="entry name" value="HATPase_dom"/>
</dbReference>
<dbReference type="RefSeq" id="WP_146351014.1">
    <property type="nucleotide sequence ID" value="NZ_VOBR01000006.1"/>
</dbReference>
<evidence type="ECO:0000313" key="3">
    <source>
        <dbReference type="EMBL" id="TWP52218.1"/>
    </source>
</evidence>